<accession>F3GR51</accession>
<evidence type="ECO:0000256" key="1">
    <source>
        <dbReference type="SAM" id="MobiDB-lite"/>
    </source>
</evidence>
<feature type="region of interest" description="Disordered" evidence="1">
    <location>
        <begin position="1"/>
        <end position="33"/>
    </location>
</feature>
<dbReference type="BioCyc" id="PSYR629263:G11X0-8708-MONOMER"/>
<dbReference type="AlphaFoldDB" id="F3GR51"/>
<dbReference type="EMBL" id="AEAI01004408">
    <property type="protein sequence ID" value="EGH49554.1"/>
    <property type="molecule type" value="Genomic_DNA"/>
</dbReference>
<dbReference type="Proteomes" id="UP000004986">
    <property type="component" value="Unassembled WGS sequence"/>
</dbReference>
<feature type="non-terminal residue" evidence="2">
    <location>
        <position position="1"/>
    </location>
</feature>
<evidence type="ECO:0000313" key="3">
    <source>
        <dbReference type="Proteomes" id="UP000004986"/>
    </source>
</evidence>
<keyword evidence="3" id="KW-1185">Reference proteome</keyword>
<name>F3GR51_PSESJ</name>
<sequence>LDIVDQLEMGTMNHTQRGEKPRQFGVTIEAGSR</sequence>
<reference evidence="2 3" key="1">
    <citation type="journal article" date="2011" name="PLoS Pathog.">
        <title>Dynamic evolution of pathogenicity revealed by sequencing and comparative genomics of 19 Pseudomonas syringae isolates.</title>
        <authorList>
            <person name="Baltrus D.A."/>
            <person name="Nishimura M.T."/>
            <person name="Romanchuk A."/>
            <person name="Chang J.H."/>
            <person name="Mukhtar M.S."/>
            <person name="Cherkis K."/>
            <person name="Roach J."/>
            <person name="Grant S.R."/>
            <person name="Jones C.D."/>
            <person name="Dangl J.L."/>
        </authorList>
    </citation>
    <scope>NUCLEOTIDE SEQUENCE [LARGE SCALE GENOMIC DNA]</scope>
    <source>
        <strain evidence="2 3">1704B</strain>
    </source>
</reference>
<gene>
    <name evidence="2" type="ORF">PSYPI_47106</name>
</gene>
<comment type="caution">
    <text evidence="2">The sequence shown here is derived from an EMBL/GenBank/DDBJ whole genome shotgun (WGS) entry which is preliminary data.</text>
</comment>
<proteinExistence type="predicted"/>
<evidence type="ECO:0000313" key="2">
    <source>
        <dbReference type="EMBL" id="EGH49554.1"/>
    </source>
</evidence>
<dbReference type="HOGENOM" id="CLU_3386545_0_0_6"/>
<protein>
    <submittedName>
        <fullName evidence="2">Uncharacterized protein</fullName>
    </submittedName>
</protein>
<organism evidence="2 3">
    <name type="scientific">Pseudomonas syringae pv. pisi str. 1704B</name>
    <dbReference type="NCBI Taxonomy" id="629263"/>
    <lineage>
        <taxon>Bacteria</taxon>
        <taxon>Pseudomonadati</taxon>
        <taxon>Pseudomonadota</taxon>
        <taxon>Gammaproteobacteria</taxon>
        <taxon>Pseudomonadales</taxon>
        <taxon>Pseudomonadaceae</taxon>
        <taxon>Pseudomonas</taxon>
        <taxon>Pseudomonas syringae</taxon>
    </lineage>
</organism>